<dbReference type="InterPro" id="IPR021334">
    <property type="entry name" value="DUF2947"/>
</dbReference>
<dbReference type="Proteomes" id="UP000838100">
    <property type="component" value="Unassembled WGS sequence"/>
</dbReference>
<dbReference type="EMBL" id="CAKLPX010000003">
    <property type="protein sequence ID" value="CAH0992682.1"/>
    <property type="molecule type" value="Genomic_DNA"/>
</dbReference>
<comment type="caution">
    <text evidence="1">The sequence shown here is derived from an EMBL/GenBank/DDBJ whole genome shotgun (WGS) entry which is preliminary data.</text>
</comment>
<protein>
    <recommendedName>
        <fullName evidence="3">DUF2947 family protein</fullName>
    </recommendedName>
</protein>
<keyword evidence="2" id="KW-1185">Reference proteome</keyword>
<proteinExistence type="predicted"/>
<evidence type="ECO:0000313" key="2">
    <source>
        <dbReference type="Proteomes" id="UP000838100"/>
    </source>
</evidence>
<gene>
    <name evidence="1" type="ORF">SIN8267_02815</name>
</gene>
<name>A0ABM9AHR9_9GAMM</name>
<dbReference type="Pfam" id="PF11163">
    <property type="entry name" value="DUF2947"/>
    <property type="match status" value="1"/>
</dbReference>
<accession>A0ABM9AHR9</accession>
<reference evidence="1" key="1">
    <citation type="submission" date="2021-12" db="EMBL/GenBank/DDBJ databases">
        <authorList>
            <person name="Rodrigo-Torres L."/>
            <person name="Arahal R. D."/>
            <person name="Lucena T."/>
        </authorList>
    </citation>
    <scope>NUCLEOTIDE SEQUENCE</scope>
    <source>
        <strain evidence="1">CECT 8267</strain>
    </source>
</reference>
<evidence type="ECO:0000313" key="1">
    <source>
        <dbReference type="EMBL" id="CAH0992682.1"/>
    </source>
</evidence>
<organism evidence="1 2">
    <name type="scientific">Sinobacterium norvegicum</name>
    <dbReference type="NCBI Taxonomy" id="1641715"/>
    <lineage>
        <taxon>Bacteria</taxon>
        <taxon>Pseudomonadati</taxon>
        <taxon>Pseudomonadota</taxon>
        <taxon>Gammaproteobacteria</taxon>
        <taxon>Cellvibrionales</taxon>
        <taxon>Spongiibacteraceae</taxon>
        <taxon>Sinobacterium</taxon>
    </lineage>
</organism>
<dbReference type="RefSeq" id="WP_237445360.1">
    <property type="nucleotide sequence ID" value="NZ_CAKLPX010000003.1"/>
</dbReference>
<evidence type="ECO:0008006" key="3">
    <source>
        <dbReference type="Google" id="ProtNLM"/>
    </source>
</evidence>
<sequence length="158" mass="18544">MNYIPFDEYKKAWVFRHRDLPVSAEDLAAIKPMTPQRSSEVWGLNISELSTEPDHFTNGDWAAAKKTWKVNDRWQEAWDSEESTLPEAVLENIDWDDNTVVYFCYDSDNVIETTWAVFQRCWKNFLFFDDGPLLIGRKRLQVAQFFQNGNVQVGERKA</sequence>